<dbReference type="Ensembl" id="ENSOANT00000063689.1">
    <property type="protein sequence ID" value="ENSOANP00000042894.1"/>
    <property type="gene ID" value="ENSOANG00000038273.1"/>
</dbReference>
<dbReference type="InterPro" id="IPR039098">
    <property type="entry name" value="TINF2"/>
</dbReference>
<evidence type="ECO:0000313" key="2">
    <source>
        <dbReference type="Ensembl" id="ENSOANP00000042894.1"/>
    </source>
</evidence>
<protein>
    <recommendedName>
        <fullName evidence="1">TERF1-interacting nuclear factor 2 N-terminal domain-containing protein</fullName>
    </recommendedName>
</protein>
<reference evidence="2" key="1">
    <citation type="submission" date="2025-08" db="UniProtKB">
        <authorList>
            <consortium name="Ensembl"/>
        </authorList>
    </citation>
    <scope>IDENTIFICATION</scope>
    <source>
        <strain evidence="2">Glennie</strain>
    </source>
</reference>
<dbReference type="GO" id="GO:0070187">
    <property type="term" value="C:shelterin complex"/>
    <property type="evidence" value="ECO:0007669"/>
    <property type="project" value="InterPro"/>
</dbReference>
<proteinExistence type="predicted"/>
<name>A0A6I8NNZ0_ORNAN</name>
<dbReference type="AlphaFoldDB" id="A0A6I8NNZ0"/>
<dbReference type="PANTHER" id="PTHR15512">
    <property type="entry name" value="TERF1-INTERACTING NUCLEAR FACTOR 2"/>
    <property type="match status" value="1"/>
</dbReference>
<evidence type="ECO:0000259" key="1">
    <source>
        <dbReference type="Pfam" id="PF14973"/>
    </source>
</evidence>
<dbReference type="Bgee" id="ENSOANG00000038273">
    <property type="expression patterns" value="Expressed in testis and 6 other cell types or tissues"/>
</dbReference>
<sequence length="72" mass="7887">WAAPPAAGPAPLRLAAAAAWHVVRLRRSPHYPRVLQLLSVLDAAAPGLVRYRHHARLCLGLRAKSCPPRGRR</sequence>
<dbReference type="Pfam" id="PF14973">
    <property type="entry name" value="TINF2_N"/>
    <property type="match status" value="1"/>
</dbReference>
<dbReference type="InterPro" id="IPR029400">
    <property type="entry name" value="TINF2_N"/>
</dbReference>
<feature type="domain" description="TERF1-interacting nuclear factor 2 N-terminal" evidence="1">
    <location>
        <begin position="20"/>
        <end position="64"/>
    </location>
</feature>
<accession>A0A6I8NNZ0</accession>
<dbReference type="OMA" id="RRSPHYP"/>
<dbReference type="PANTHER" id="PTHR15512:SF0">
    <property type="entry name" value="TERF1-INTERACTING NUCLEAR FACTOR 2"/>
    <property type="match status" value="1"/>
</dbReference>
<keyword evidence="3" id="KW-1185">Reference proteome</keyword>
<dbReference type="GO" id="GO:0016233">
    <property type="term" value="P:telomere capping"/>
    <property type="evidence" value="ECO:0007669"/>
    <property type="project" value="InterPro"/>
</dbReference>
<evidence type="ECO:0000313" key="3">
    <source>
        <dbReference type="Proteomes" id="UP000002279"/>
    </source>
</evidence>
<dbReference type="GeneTree" id="ENSGT01150000290222"/>
<organism evidence="2 3">
    <name type="scientific">Ornithorhynchus anatinus</name>
    <name type="common">Duckbill platypus</name>
    <dbReference type="NCBI Taxonomy" id="9258"/>
    <lineage>
        <taxon>Eukaryota</taxon>
        <taxon>Metazoa</taxon>
        <taxon>Chordata</taxon>
        <taxon>Craniata</taxon>
        <taxon>Vertebrata</taxon>
        <taxon>Euteleostomi</taxon>
        <taxon>Mammalia</taxon>
        <taxon>Monotremata</taxon>
        <taxon>Ornithorhynchidae</taxon>
        <taxon>Ornithorhynchus</taxon>
    </lineage>
</organism>
<reference evidence="2" key="2">
    <citation type="submission" date="2025-09" db="UniProtKB">
        <authorList>
            <consortium name="Ensembl"/>
        </authorList>
    </citation>
    <scope>IDENTIFICATION</scope>
    <source>
        <strain evidence="2">Glennie</strain>
    </source>
</reference>
<dbReference type="InParanoid" id="A0A6I8NNZ0"/>
<dbReference type="Proteomes" id="UP000002279">
    <property type="component" value="Unplaced"/>
</dbReference>